<keyword evidence="3" id="KW-1185">Reference proteome</keyword>
<protein>
    <submittedName>
        <fullName evidence="2">Uncharacterized protein</fullName>
    </submittedName>
</protein>
<reference evidence="2" key="1">
    <citation type="journal article" date="2023" name="Mol. Phylogenet. Evol.">
        <title>Genome-scale phylogeny and comparative genomics of the fungal order Sordariales.</title>
        <authorList>
            <person name="Hensen N."/>
            <person name="Bonometti L."/>
            <person name="Westerberg I."/>
            <person name="Brannstrom I.O."/>
            <person name="Guillou S."/>
            <person name="Cros-Aarteil S."/>
            <person name="Calhoun S."/>
            <person name="Haridas S."/>
            <person name="Kuo A."/>
            <person name="Mondo S."/>
            <person name="Pangilinan J."/>
            <person name="Riley R."/>
            <person name="LaButti K."/>
            <person name="Andreopoulos B."/>
            <person name="Lipzen A."/>
            <person name="Chen C."/>
            <person name="Yan M."/>
            <person name="Daum C."/>
            <person name="Ng V."/>
            <person name="Clum A."/>
            <person name="Steindorff A."/>
            <person name="Ohm R.A."/>
            <person name="Martin F."/>
            <person name="Silar P."/>
            <person name="Natvig D.O."/>
            <person name="Lalanne C."/>
            <person name="Gautier V."/>
            <person name="Ament-Velasquez S.L."/>
            <person name="Kruys A."/>
            <person name="Hutchinson M.I."/>
            <person name="Powell A.J."/>
            <person name="Barry K."/>
            <person name="Miller A.N."/>
            <person name="Grigoriev I.V."/>
            <person name="Debuchy R."/>
            <person name="Gladieux P."/>
            <person name="Hiltunen Thoren M."/>
            <person name="Johannesson H."/>
        </authorList>
    </citation>
    <scope>NUCLEOTIDE SEQUENCE</scope>
    <source>
        <strain evidence="2">CBS 731.68</strain>
    </source>
</reference>
<dbReference type="AlphaFoldDB" id="A0AAN6Z8Z0"/>
<sequence length="106" mass="11917">MQKYTLRPTVHSGTISVRTERVTCRSGTLGQKKSICTSAHRRMDLIDDWPIIGHQQVLVKTRVRIPSALNARRHTAVFKGFGPRPPISVSAKTGIDPDRWDPTQQT</sequence>
<accession>A0AAN6Z8Z0</accession>
<dbReference type="GeneID" id="87834311"/>
<organism evidence="2 3">
    <name type="scientific">Parathielavia appendiculata</name>
    <dbReference type="NCBI Taxonomy" id="2587402"/>
    <lineage>
        <taxon>Eukaryota</taxon>
        <taxon>Fungi</taxon>
        <taxon>Dikarya</taxon>
        <taxon>Ascomycota</taxon>
        <taxon>Pezizomycotina</taxon>
        <taxon>Sordariomycetes</taxon>
        <taxon>Sordariomycetidae</taxon>
        <taxon>Sordariales</taxon>
        <taxon>Chaetomiaceae</taxon>
        <taxon>Parathielavia</taxon>
    </lineage>
</organism>
<comment type="caution">
    <text evidence="2">The sequence shown here is derived from an EMBL/GenBank/DDBJ whole genome shotgun (WGS) entry which is preliminary data.</text>
</comment>
<feature type="region of interest" description="Disordered" evidence="1">
    <location>
        <begin position="81"/>
        <end position="106"/>
    </location>
</feature>
<reference evidence="2" key="2">
    <citation type="submission" date="2023-05" db="EMBL/GenBank/DDBJ databases">
        <authorList>
            <consortium name="Lawrence Berkeley National Laboratory"/>
            <person name="Steindorff A."/>
            <person name="Hensen N."/>
            <person name="Bonometti L."/>
            <person name="Westerberg I."/>
            <person name="Brannstrom I.O."/>
            <person name="Guillou S."/>
            <person name="Cros-Aarteil S."/>
            <person name="Calhoun S."/>
            <person name="Haridas S."/>
            <person name="Kuo A."/>
            <person name="Mondo S."/>
            <person name="Pangilinan J."/>
            <person name="Riley R."/>
            <person name="Labutti K."/>
            <person name="Andreopoulos B."/>
            <person name="Lipzen A."/>
            <person name="Chen C."/>
            <person name="Yanf M."/>
            <person name="Daum C."/>
            <person name="Ng V."/>
            <person name="Clum A."/>
            <person name="Ohm R."/>
            <person name="Martin F."/>
            <person name="Silar P."/>
            <person name="Natvig D."/>
            <person name="Lalanne C."/>
            <person name="Gautier V."/>
            <person name="Ament-Velasquez S.L."/>
            <person name="Kruys A."/>
            <person name="Hutchinson M.I."/>
            <person name="Powell A.J."/>
            <person name="Barry K."/>
            <person name="Miller A.N."/>
            <person name="Grigoriev I.V."/>
            <person name="Debuchy R."/>
            <person name="Gladieux P."/>
            <person name="Thoren M.H."/>
            <person name="Johannesson H."/>
        </authorList>
    </citation>
    <scope>NUCLEOTIDE SEQUENCE</scope>
    <source>
        <strain evidence="2">CBS 731.68</strain>
    </source>
</reference>
<name>A0AAN6Z8Z0_9PEZI</name>
<evidence type="ECO:0000313" key="2">
    <source>
        <dbReference type="EMBL" id="KAK4129457.1"/>
    </source>
</evidence>
<feature type="compositionally biased region" description="Basic and acidic residues" evidence="1">
    <location>
        <begin position="95"/>
        <end position="106"/>
    </location>
</feature>
<dbReference type="RefSeq" id="XP_062653228.1">
    <property type="nucleotide sequence ID" value="XM_062797532.1"/>
</dbReference>
<dbReference type="Proteomes" id="UP001302602">
    <property type="component" value="Unassembled WGS sequence"/>
</dbReference>
<proteinExistence type="predicted"/>
<dbReference type="EMBL" id="MU853223">
    <property type="protein sequence ID" value="KAK4129457.1"/>
    <property type="molecule type" value="Genomic_DNA"/>
</dbReference>
<evidence type="ECO:0000313" key="3">
    <source>
        <dbReference type="Proteomes" id="UP001302602"/>
    </source>
</evidence>
<evidence type="ECO:0000256" key="1">
    <source>
        <dbReference type="SAM" id="MobiDB-lite"/>
    </source>
</evidence>
<gene>
    <name evidence="2" type="ORF">N657DRAFT_76157</name>
</gene>